<organism evidence="2 3">
    <name type="scientific">Gossypium arboreum</name>
    <name type="common">Tree cotton</name>
    <name type="synonym">Gossypium nanking</name>
    <dbReference type="NCBI Taxonomy" id="29729"/>
    <lineage>
        <taxon>Eukaryota</taxon>
        <taxon>Viridiplantae</taxon>
        <taxon>Streptophyta</taxon>
        <taxon>Embryophyta</taxon>
        <taxon>Tracheophyta</taxon>
        <taxon>Spermatophyta</taxon>
        <taxon>Magnoliopsida</taxon>
        <taxon>eudicotyledons</taxon>
        <taxon>Gunneridae</taxon>
        <taxon>Pentapetalae</taxon>
        <taxon>rosids</taxon>
        <taxon>malvids</taxon>
        <taxon>Malvales</taxon>
        <taxon>Malvaceae</taxon>
        <taxon>Malvoideae</taxon>
        <taxon>Gossypium</taxon>
    </lineage>
</organism>
<protein>
    <recommendedName>
        <fullName evidence="1">Aminotransferase-like plant mobile domain-containing protein</fullName>
    </recommendedName>
</protein>
<name>A0ABR0MMG4_GOSAR</name>
<reference evidence="2 3" key="1">
    <citation type="submission" date="2023-03" db="EMBL/GenBank/DDBJ databases">
        <title>WGS of Gossypium arboreum.</title>
        <authorList>
            <person name="Yu D."/>
        </authorList>
    </citation>
    <scope>NUCLEOTIDE SEQUENCE [LARGE SCALE GENOMIC DNA]</scope>
    <source>
        <tissue evidence="2">Leaf</tissue>
    </source>
</reference>
<dbReference type="InterPro" id="IPR044824">
    <property type="entry name" value="MAIN-like"/>
</dbReference>
<sequence>MTVFWRASSIILENMQFPEIHGHLQAAGFLHASSMSKGYKLDLQLINTLVERWRPETHTFHLLCGECTIMIEDVALQLGLLVDGPIITGSGIVLDKVTLYRAYIMRLIGGILMPDKSHILMHVKWLLHLVDFNDCGKLSLGLVVLSTLYREMCRATNPRWKHRLSYVGLPKVLEDIKFLLDQWSKVEMWDANVSLLLYTMEEIHKIDWVLRQFGWRQQISPPLQDLKDMHKVDMRGKDHIDWSM</sequence>
<proteinExistence type="predicted"/>
<feature type="domain" description="Aminotransferase-like plant mobile" evidence="1">
    <location>
        <begin position="100"/>
        <end position="157"/>
    </location>
</feature>
<dbReference type="EMBL" id="JARKNE010000012">
    <property type="protein sequence ID" value="KAK5775186.1"/>
    <property type="molecule type" value="Genomic_DNA"/>
</dbReference>
<dbReference type="PANTHER" id="PTHR46033">
    <property type="entry name" value="PROTEIN MAIN-LIKE 2"/>
    <property type="match status" value="1"/>
</dbReference>
<dbReference type="Proteomes" id="UP001358586">
    <property type="component" value="Chromosome 12"/>
</dbReference>
<evidence type="ECO:0000313" key="3">
    <source>
        <dbReference type="Proteomes" id="UP001358586"/>
    </source>
</evidence>
<evidence type="ECO:0000259" key="1">
    <source>
        <dbReference type="Pfam" id="PF10536"/>
    </source>
</evidence>
<dbReference type="InterPro" id="IPR019557">
    <property type="entry name" value="AminoTfrase-like_pln_mobile"/>
</dbReference>
<feature type="domain" description="Aminotransferase-like plant mobile" evidence="1">
    <location>
        <begin position="35"/>
        <end position="88"/>
    </location>
</feature>
<comment type="caution">
    <text evidence="2">The sequence shown here is derived from an EMBL/GenBank/DDBJ whole genome shotgun (WGS) entry which is preliminary data.</text>
</comment>
<dbReference type="Pfam" id="PF10536">
    <property type="entry name" value="PMD"/>
    <property type="match status" value="2"/>
</dbReference>
<dbReference type="PANTHER" id="PTHR46033:SF8">
    <property type="entry name" value="PROTEIN MAINTENANCE OF MERISTEMS-LIKE"/>
    <property type="match status" value="1"/>
</dbReference>
<accession>A0ABR0MMG4</accession>
<gene>
    <name evidence="2" type="ORF">PVK06_043055</name>
</gene>
<keyword evidence="3" id="KW-1185">Reference proteome</keyword>
<evidence type="ECO:0000313" key="2">
    <source>
        <dbReference type="EMBL" id="KAK5775186.1"/>
    </source>
</evidence>